<evidence type="ECO:0000256" key="5">
    <source>
        <dbReference type="ARBA" id="ARBA00022603"/>
    </source>
</evidence>
<dbReference type="Gene3D" id="3.40.50.150">
    <property type="entry name" value="Vaccinia Virus protein VP39"/>
    <property type="match status" value="2"/>
</dbReference>
<evidence type="ECO:0000256" key="6">
    <source>
        <dbReference type="ARBA" id="ARBA00022679"/>
    </source>
</evidence>
<keyword evidence="7" id="KW-0949">S-adenosyl-L-methionine</keyword>
<dbReference type="InterPro" id="IPR029063">
    <property type="entry name" value="SAM-dependent_MTases_sf"/>
</dbReference>
<dbReference type="GO" id="GO:0005737">
    <property type="term" value="C:cytoplasm"/>
    <property type="evidence" value="ECO:0007669"/>
    <property type="project" value="UniProtKB-SubCell"/>
</dbReference>
<accession>A0A9W6UBI3</accession>
<dbReference type="CDD" id="cd02440">
    <property type="entry name" value="AdoMet_MTases"/>
    <property type="match status" value="2"/>
</dbReference>
<keyword evidence="4" id="KW-0963">Cytoplasm</keyword>
<dbReference type="GO" id="GO:0032259">
    <property type="term" value="P:methylation"/>
    <property type="evidence" value="ECO:0007669"/>
    <property type="project" value="UniProtKB-KW"/>
</dbReference>
<dbReference type="Proteomes" id="UP001165083">
    <property type="component" value="Unassembled WGS sequence"/>
</dbReference>
<reference evidence="9" key="1">
    <citation type="submission" date="2023-04" db="EMBL/GenBank/DDBJ databases">
        <title>Phytophthora lilii NBRC 32176.</title>
        <authorList>
            <person name="Ichikawa N."/>
            <person name="Sato H."/>
            <person name="Tonouchi N."/>
        </authorList>
    </citation>
    <scope>NUCLEOTIDE SEQUENCE</scope>
    <source>
        <strain evidence="9">NBRC 32176</strain>
    </source>
</reference>
<name>A0A9W6UBI3_9STRA</name>
<evidence type="ECO:0000256" key="7">
    <source>
        <dbReference type="ARBA" id="ARBA00022691"/>
    </source>
</evidence>
<dbReference type="InterPro" id="IPR000682">
    <property type="entry name" value="PCMT"/>
</dbReference>
<gene>
    <name evidence="9" type="ORF">Plil01_001296900</name>
</gene>
<dbReference type="OrthoDB" id="73890at2759"/>
<comment type="caution">
    <text evidence="9">The sequence shown here is derived from an EMBL/GenBank/DDBJ whole genome shotgun (WGS) entry which is preliminary data.</text>
</comment>
<dbReference type="AlphaFoldDB" id="A0A9W6UBI3"/>
<evidence type="ECO:0000313" key="10">
    <source>
        <dbReference type="Proteomes" id="UP001165083"/>
    </source>
</evidence>
<evidence type="ECO:0000256" key="8">
    <source>
        <dbReference type="SAM" id="MobiDB-lite"/>
    </source>
</evidence>
<keyword evidence="6" id="KW-0808">Transferase</keyword>
<dbReference type="EMBL" id="BSXW01000835">
    <property type="protein sequence ID" value="GMF30417.1"/>
    <property type="molecule type" value="Genomic_DNA"/>
</dbReference>
<evidence type="ECO:0000256" key="4">
    <source>
        <dbReference type="ARBA" id="ARBA00022490"/>
    </source>
</evidence>
<evidence type="ECO:0000256" key="2">
    <source>
        <dbReference type="ARBA" id="ARBA00005369"/>
    </source>
</evidence>
<keyword evidence="10" id="KW-1185">Reference proteome</keyword>
<keyword evidence="5" id="KW-0489">Methyltransferase</keyword>
<organism evidence="9 10">
    <name type="scientific">Phytophthora lilii</name>
    <dbReference type="NCBI Taxonomy" id="2077276"/>
    <lineage>
        <taxon>Eukaryota</taxon>
        <taxon>Sar</taxon>
        <taxon>Stramenopiles</taxon>
        <taxon>Oomycota</taxon>
        <taxon>Peronosporomycetes</taxon>
        <taxon>Peronosporales</taxon>
        <taxon>Peronosporaceae</taxon>
        <taxon>Phytophthora</taxon>
    </lineage>
</organism>
<dbReference type="PANTHER" id="PTHR11579:SF0">
    <property type="entry name" value="PROTEIN-L-ISOASPARTATE(D-ASPARTATE) O-METHYLTRANSFERASE"/>
    <property type="match status" value="1"/>
</dbReference>
<feature type="region of interest" description="Disordered" evidence="8">
    <location>
        <begin position="472"/>
        <end position="492"/>
    </location>
</feature>
<proteinExistence type="inferred from homology"/>
<protein>
    <recommendedName>
        <fullName evidence="3">protein-L-isoaspartate(D-aspartate) O-methyltransferase</fullName>
        <ecNumber evidence="3">2.1.1.77</ecNumber>
    </recommendedName>
</protein>
<evidence type="ECO:0000256" key="3">
    <source>
        <dbReference type="ARBA" id="ARBA00011890"/>
    </source>
</evidence>
<dbReference type="PANTHER" id="PTHR11579">
    <property type="entry name" value="PROTEIN-L-ISOASPARTATE O-METHYLTRANSFERASE"/>
    <property type="match status" value="1"/>
</dbReference>
<evidence type="ECO:0000256" key="1">
    <source>
        <dbReference type="ARBA" id="ARBA00004496"/>
    </source>
</evidence>
<evidence type="ECO:0000313" key="9">
    <source>
        <dbReference type="EMBL" id="GMF30417.1"/>
    </source>
</evidence>
<sequence length="492" mass="52541">MSFWPCNSSSNEGLVKNLTRTGVISSDLVFKAMLKTDRAKYLAQIETPDGGHVGDLQAYQDVPHPIGYHQTISAPHMHGHAMELGYAAIKDVNHPRILDVGSGSGYLTACLGRMVEDKGGHVFGLEIVPGLVQFAKKNIQNADGDLIDRGIVSVRCHNGWDGLPNEAPFHYIHVGAAAEVPPQALMDQLADGGRLVIPLDEARGGQVFVEITLPARFEAKPARRMSRQAVESLVVLGNGMGLAGTCLSKCSILERPAKLRTTIRSGSSNGSKAVNLSAIRSPEGRSWRQCCRFGRAAQLATKHAHVLELAHATFSGVIKPRVLDVGAGSGYLTAALARLVKDAGGRVFGLELVTALAQSARKNVLNAAPDLMKSGVLSLHCYNGWHGLPAEAPFHFIFVGAAVSSPPQTLLDQLADGGQLVVPVDDPRGGQALVGVTRRGSSFVHRKLMPACFVPLVRGDIHKKRRGISIAGDTEMPGPKALHSTHSFRAIR</sequence>
<dbReference type="EC" id="2.1.1.77" evidence="3"/>
<dbReference type="GO" id="GO:0004719">
    <property type="term" value="F:protein-L-isoaspartate (D-aspartate) O-methyltransferase activity"/>
    <property type="evidence" value="ECO:0007669"/>
    <property type="project" value="UniProtKB-EC"/>
</dbReference>
<comment type="similarity">
    <text evidence="2">Belongs to the methyltransferase superfamily. L-isoaspartyl/D-aspartyl protein methyltransferase family.</text>
</comment>
<dbReference type="FunFam" id="3.40.50.150:FF:000556">
    <property type="entry name" value="Probable protein-L-isoaspartate O-methyltransferase"/>
    <property type="match status" value="1"/>
</dbReference>
<dbReference type="Pfam" id="PF01135">
    <property type="entry name" value="PCMT"/>
    <property type="match status" value="2"/>
</dbReference>
<dbReference type="SUPFAM" id="SSF53335">
    <property type="entry name" value="S-adenosyl-L-methionine-dependent methyltransferases"/>
    <property type="match status" value="2"/>
</dbReference>
<comment type="subcellular location">
    <subcellularLocation>
        <location evidence="1">Cytoplasm</location>
    </subcellularLocation>
</comment>